<evidence type="ECO:0000256" key="8">
    <source>
        <dbReference type="SAM" id="MobiDB-lite"/>
    </source>
</evidence>
<dbReference type="PROSITE" id="PS01186">
    <property type="entry name" value="EGF_2"/>
    <property type="match status" value="2"/>
</dbReference>
<feature type="chain" id="PRO_5041734541" description="EGF-like domain-containing protein" evidence="9">
    <location>
        <begin position="20"/>
        <end position="295"/>
    </location>
</feature>
<evidence type="ECO:0000313" key="11">
    <source>
        <dbReference type="EMBL" id="KAK2713388.1"/>
    </source>
</evidence>
<dbReference type="PANTHER" id="PTHR47333">
    <property type="entry name" value="VON WILLEBRAND FACTOR C AND EGF DOMAIN-CONTAINING PROTEIN"/>
    <property type="match status" value="1"/>
</dbReference>
<evidence type="ECO:0000256" key="7">
    <source>
        <dbReference type="PROSITE-ProRule" id="PRU00076"/>
    </source>
</evidence>
<dbReference type="Gene3D" id="2.10.25.10">
    <property type="entry name" value="Laminin"/>
    <property type="match status" value="3"/>
</dbReference>
<feature type="domain" description="EGF-like" evidence="10">
    <location>
        <begin position="25"/>
        <end position="64"/>
    </location>
</feature>
<evidence type="ECO:0000256" key="4">
    <source>
        <dbReference type="ARBA" id="ARBA00022729"/>
    </source>
</evidence>
<comment type="caution">
    <text evidence="11">The sequence shown here is derived from an EMBL/GenBank/DDBJ whole genome shotgun (WGS) entry which is preliminary data.</text>
</comment>
<evidence type="ECO:0000256" key="2">
    <source>
        <dbReference type="ARBA" id="ARBA00022525"/>
    </source>
</evidence>
<reference evidence="11" key="1">
    <citation type="submission" date="2023-07" db="EMBL/GenBank/DDBJ databases">
        <title>Chromosome-level genome assembly of Artemia franciscana.</title>
        <authorList>
            <person name="Jo E."/>
        </authorList>
    </citation>
    <scope>NUCLEOTIDE SEQUENCE</scope>
    <source>
        <tissue evidence="11">Whole body</tissue>
    </source>
</reference>
<sequence>MTLKIKFTLCYLFICSSQAFPSKSAFDECLLNPCNPVNQICQRVDGGHKCLCKDGYQKFDDGCIDIDECNEDLQLCTEFGEKCVNTEGSFFCGYSPDFSEDTDDNSTTTTYEGSTVTSSSSQSFSTSDTSITSEMTEETTEYSSSEKSSTITSTTEENTPSQSLTSTSMSTEITTPTTTANTSEDSTTMANNGSTVTSSISQSSSTSEAFITSEMTEETTEYSSSEKSSTISVTSESFPPTGHTTAETTTTGPLTCAECSEFASCNPALRFNITCNCLPGFTGDGIICEDIDECS</sequence>
<feature type="compositionally biased region" description="Low complexity" evidence="8">
    <location>
        <begin position="141"/>
        <end position="214"/>
    </location>
</feature>
<dbReference type="GO" id="GO:0005509">
    <property type="term" value="F:calcium ion binding"/>
    <property type="evidence" value="ECO:0007669"/>
    <property type="project" value="InterPro"/>
</dbReference>
<dbReference type="InterPro" id="IPR052080">
    <property type="entry name" value="vWF_C/EGF_Fibrillin"/>
</dbReference>
<evidence type="ECO:0000256" key="5">
    <source>
        <dbReference type="ARBA" id="ARBA00023157"/>
    </source>
</evidence>
<feature type="compositionally biased region" description="Low complexity" evidence="8">
    <location>
        <begin position="105"/>
        <end position="134"/>
    </location>
</feature>
<evidence type="ECO:0000256" key="3">
    <source>
        <dbReference type="ARBA" id="ARBA00022536"/>
    </source>
</evidence>
<feature type="region of interest" description="Disordered" evidence="8">
    <location>
        <begin position="103"/>
        <end position="249"/>
    </location>
</feature>
<dbReference type="GO" id="GO:0005576">
    <property type="term" value="C:extracellular region"/>
    <property type="evidence" value="ECO:0007669"/>
    <property type="project" value="UniProtKB-SubCell"/>
</dbReference>
<feature type="signal peptide" evidence="9">
    <location>
        <begin position="1"/>
        <end position="19"/>
    </location>
</feature>
<dbReference type="SMART" id="SM00181">
    <property type="entry name" value="EGF"/>
    <property type="match status" value="2"/>
</dbReference>
<dbReference type="EMBL" id="JAVRJZ010000014">
    <property type="protein sequence ID" value="KAK2713388.1"/>
    <property type="molecule type" value="Genomic_DNA"/>
</dbReference>
<evidence type="ECO:0000259" key="10">
    <source>
        <dbReference type="PROSITE" id="PS50026"/>
    </source>
</evidence>
<keyword evidence="5" id="KW-1015">Disulfide bond</keyword>
<evidence type="ECO:0000256" key="6">
    <source>
        <dbReference type="ARBA" id="ARBA00023180"/>
    </source>
</evidence>
<comment type="caution">
    <text evidence="7">Lacks conserved residue(s) required for the propagation of feature annotation.</text>
</comment>
<dbReference type="SMART" id="SM00179">
    <property type="entry name" value="EGF_CA"/>
    <property type="match status" value="2"/>
</dbReference>
<keyword evidence="12" id="KW-1185">Reference proteome</keyword>
<gene>
    <name evidence="11" type="ORF">QYM36_009303</name>
</gene>
<evidence type="ECO:0000256" key="9">
    <source>
        <dbReference type="SAM" id="SignalP"/>
    </source>
</evidence>
<name>A0AA88HQM0_ARTSF</name>
<dbReference type="InterPro" id="IPR049883">
    <property type="entry name" value="NOTCH1_EGF-like"/>
</dbReference>
<dbReference type="Proteomes" id="UP001187531">
    <property type="component" value="Unassembled WGS sequence"/>
</dbReference>
<dbReference type="PROSITE" id="PS01187">
    <property type="entry name" value="EGF_CA"/>
    <property type="match status" value="1"/>
</dbReference>
<feature type="compositionally biased region" description="Low complexity" evidence="8">
    <location>
        <begin position="221"/>
        <end position="249"/>
    </location>
</feature>
<dbReference type="InterPro" id="IPR000742">
    <property type="entry name" value="EGF"/>
</dbReference>
<keyword evidence="3 7" id="KW-0245">EGF-like domain</keyword>
<keyword evidence="2" id="KW-0964">Secreted</keyword>
<dbReference type="PROSITE" id="PS50026">
    <property type="entry name" value="EGF_3"/>
    <property type="match status" value="1"/>
</dbReference>
<dbReference type="InterPro" id="IPR018097">
    <property type="entry name" value="EGF_Ca-bd_CS"/>
</dbReference>
<organism evidence="11 12">
    <name type="scientific">Artemia franciscana</name>
    <name type="common">Brine shrimp</name>
    <name type="synonym">Artemia sanfranciscana</name>
    <dbReference type="NCBI Taxonomy" id="6661"/>
    <lineage>
        <taxon>Eukaryota</taxon>
        <taxon>Metazoa</taxon>
        <taxon>Ecdysozoa</taxon>
        <taxon>Arthropoda</taxon>
        <taxon>Crustacea</taxon>
        <taxon>Branchiopoda</taxon>
        <taxon>Anostraca</taxon>
        <taxon>Artemiidae</taxon>
        <taxon>Artemia</taxon>
    </lineage>
</organism>
<dbReference type="SUPFAM" id="SSF57196">
    <property type="entry name" value="EGF/Laminin"/>
    <property type="match status" value="1"/>
</dbReference>
<comment type="subcellular location">
    <subcellularLocation>
        <location evidence="1">Secreted</location>
    </subcellularLocation>
</comment>
<dbReference type="InterPro" id="IPR001881">
    <property type="entry name" value="EGF-like_Ca-bd_dom"/>
</dbReference>
<dbReference type="PANTHER" id="PTHR47333:SF4">
    <property type="entry name" value="EGF-LIKE DOMAIN-CONTAINING PROTEIN"/>
    <property type="match status" value="1"/>
</dbReference>
<protein>
    <recommendedName>
        <fullName evidence="10">EGF-like domain-containing protein</fullName>
    </recommendedName>
</protein>
<dbReference type="Pfam" id="PF07645">
    <property type="entry name" value="EGF_CA"/>
    <property type="match status" value="2"/>
</dbReference>
<evidence type="ECO:0000313" key="12">
    <source>
        <dbReference type="Proteomes" id="UP001187531"/>
    </source>
</evidence>
<evidence type="ECO:0000256" key="1">
    <source>
        <dbReference type="ARBA" id="ARBA00004613"/>
    </source>
</evidence>
<proteinExistence type="predicted"/>
<keyword evidence="6" id="KW-0325">Glycoprotein</keyword>
<keyword evidence="4 9" id="KW-0732">Signal</keyword>
<accession>A0AA88HQM0</accession>
<dbReference type="AlphaFoldDB" id="A0AA88HQM0"/>
<feature type="non-terminal residue" evidence="11">
    <location>
        <position position="1"/>
    </location>
</feature>